<dbReference type="AlphaFoldDB" id="A0AAV6S5I9"/>
<evidence type="ECO:0000313" key="2">
    <source>
        <dbReference type="Proteomes" id="UP000693946"/>
    </source>
</evidence>
<organism evidence="1 2">
    <name type="scientific">Solea senegalensis</name>
    <name type="common">Senegalese sole</name>
    <dbReference type="NCBI Taxonomy" id="28829"/>
    <lineage>
        <taxon>Eukaryota</taxon>
        <taxon>Metazoa</taxon>
        <taxon>Chordata</taxon>
        <taxon>Craniata</taxon>
        <taxon>Vertebrata</taxon>
        <taxon>Euteleostomi</taxon>
        <taxon>Actinopterygii</taxon>
        <taxon>Neopterygii</taxon>
        <taxon>Teleostei</taxon>
        <taxon>Neoteleostei</taxon>
        <taxon>Acanthomorphata</taxon>
        <taxon>Carangaria</taxon>
        <taxon>Pleuronectiformes</taxon>
        <taxon>Pleuronectoidei</taxon>
        <taxon>Soleidae</taxon>
        <taxon>Solea</taxon>
    </lineage>
</organism>
<gene>
    <name evidence="1" type="ORF">JOB18_034725</name>
</gene>
<name>A0AAV6S5I9_SOLSE</name>
<sequence length="92" mass="10695">MFLAIKEQVPVTLALIRSIKERKRRGGDDSEDRQQYWQRFKSQVMDPYLDGLIAHFSENKTLAIMSDLSSKYEEFGVLYPTMKSAGQDKHPQ</sequence>
<dbReference type="Proteomes" id="UP000693946">
    <property type="component" value="Linkage Group LG15"/>
</dbReference>
<reference evidence="1 2" key="1">
    <citation type="journal article" date="2021" name="Sci. Rep.">
        <title>Chromosome anchoring in Senegalese sole (Solea senegalensis) reveals sex-associated markers and genome rearrangements in flatfish.</title>
        <authorList>
            <person name="Guerrero-Cozar I."/>
            <person name="Gomez-Garrido J."/>
            <person name="Berbel C."/>
            <person name="Martinez-Blanch J.F."/>
            <person name="Alioto T."/>
            <person name="Claros M.G."/>
            <person name="Gagnaire P.A."/>
            <person name="Manchado M."/>
        </authorList>
    </citation>
    <scope>NUCLEOTIDE SEQUENCE [LARGE SCALE GENOMIC DNA]</scope>
    <source>
        <strain evidence="1">Sse05_10M</strain>
    </source>
</reference>
<proteinExistence type="predicted"/>
<protein>
    <submittedName>
        <fullName evidence="1">Uncharacterized protein</fullName>
    </submittedName>
</protein>
<accession>A0AAV6S5I9</accession>
<keyword evidence="2" id="KW-1185">Reference proteome</keyword>
<comment type="caution">
    <text evidence="1">The sequence shown here is derived from an EMBL/GenBank/DDBJ whole genome shotgun (WGS) entry which is preliminary data.</text>
</comment>
<dbReference type="EMBL" id="JAGKHQ010000007">
    <property type="protein sequence ID" value="KAG7512618.1"/>
    <property type="molecule type" value="Genomic_DNA"/>
</dbReference>
<evidence type="ECO:0000313" key="1">
    <source>
        <dbReference type="EMBL" id="KAG7512618.1"/>
    </source>
</evidence>